<keyword evidence="3" id="KW-1185">Reference proteome</keyword>
<dbReference type="Proteomes" id="UP000076532">
    <property type="component" value="Unassembled WGS sequence"/>
</dbReference>
<evidence type="ECO:0000313" key="3">
    <source>
        <dbReference type="Proteomes" id="UP000076532"/>
    </source>
</evidence>
<sequence length="71" mass="7660">MHREGPGLSTECGNGVGDIAAANHHVNVSRCEFSINAPMSIVWQSAVAMLSLIVLYMVLLFFCPSGMKRGH</sequence>
<dbReference type="EMBL" id="KV417734">
    <property type="protein sequence ID" value="KZP08005.1"/>
    <property type="molecule type" value="Genomic_DNA"/>
</dbReference>
<accession>A0A165WXH2</accession>
<name>A0A165WXH2_9AGAM</name>
<reference evidence="2 3" key="1">
    <citation type="journal article" date="2016" name="Mol. Biol. Evol.">
        <title>Comparative Genomics of Early-Diverging Mushroom-Forming Fungi Provides Insights into the Origins of Lignocellulose Decay Capabilities.</title>
        <authorList>
            <person name="Nagy L.G."/>
            <person name="Riley R."/>
            <person name="Tritt A."/>
            <person name="Adam C."/>
            <person name="Daum C."/>
            <person name="Floudas D."/>
            <person name="Sun H."/>
            <person name="Yadav J.S."/>
            <person name="Pangilinan J."/>
            <person name="Larsson K.H."/>
            <person name="Matsuura K."/>
            <person name="Barry K."/>
            <person name="Labutti K."/>
            <person name="Kuo R."/>
            <person name="Ohm R.A."/>
            <person name="Bhattacharya S.S."/>
            <person name="Shirouzu T."/>
            <person name="Yoshinaga Y."/>
            <person name="Martin F.M."/>
            <person name="Grigoriev I.V."/>
            <person name="Hibbett D.S."/>
        </authorList>
    </citation>
    <scope>NUCLEOTIDE SEQUENCE [LARGE SCALE GENOMIC DNA]</scope>
    <source>
        <strain evidence="2 3">CBS 109695</strain>
    </source>
</reference>
<keyword evidence="1" id="KW-1133">Transmembrane helix</keyword>
<keyword evidence="1" id="KW-0812">Transmembrane</keyword>
<keyword evidence="1" id="KW-0472">Membrane</keyword>
<proteinExistence type="predicted"/>
<evidence type="ECO:0000313" key="2">
    <source>
        <dbReference type="EMBL" id="KZP08005.1"/>
    </source>
</evidence>
<gene>
    <name evidence="2" type="ORF">FIBSPDRAFT_271372</name>
</gene>
<dbReference type="AlphaFoldDB" id="A0A165WXH2"/>
<feature type="transmembrane region" description="Helical" evidence="1">
    <location>
        <begin position="41"/>
        <end position="63"/>
    </location>
</feature>
<organism evidence="2 3">
    <name type="scientific">Athelia psychrophila</name>
    <dbReference type="NCBI Taxonomy" id="1759441"/>
    <lineage>
        <taxon>Eukaryota</taxon>
        <taxon>Fungi</taxon>
        <taxon>Dikarya</taxon>
        <taxon>Basidiomycota</taxon>
        <taxon>Agaricomycotina</taxon>
        <taxon>Agaricomycetes</taxon>
        <taxon>Agaricomycetidae</taxon>
        <taxon>Atheliales</taxon>
        <taxon>Atheliaceae</taxon>
        <taxon>Athelia</taxon>
    </lineage>
</organism>
<evidence type="ECO:0000256" key="1">
    <source>
        <dbReference type="SAM" id="Phobius"/>
    </source>
</evidence>
<protein>
    <submittedName>
        <fullName evidence="2">Uncharacterized protein</fullName>
    </submittedName>
</protein>